<dbReference type="RefSeq" id="WP_274456564.1">
    <property type="nucleotide sequence ID" value="NZ_CP067097.1"/>
</dbReference>
<comment type="caution">
    <text evidence="1">The sequence shown here is derived from an EMBL/GenBank/DDBJ whole genome shotgun (WGS) entry which is preliminary data.</text>
</comment>
<protein>
    <submittedName>
        <fullName evidence="1">Uncharacterized protein</fullName>
    </submittedName>
</protein>
<reference evidence="1 2" key="1">
    <citation type="submission" date="2023-07" db="EMBL/GenBank/DDBJ databases">
        <title>Genomic Encyclopedia of Type Strains, Phase IV (KMG-IV): sequencing the most valuable type-strain genomes for metagenomic binning, comparative biology and taxonomic classification.</title>
        <authorList>
            <person name="Goeker M."/>
        </authorList>
    </citation>
    <scope>NUCLEOTIDE SEQUENCE [LARGE SCALE GENOMIC DNA]</scope>
    <source>
        <strain evidence="1 2">DSM 4006</strain>
    </source>
</reference>
<dbReference type="Proteomes" id="UP001232973">
    <property type="component" value="Unassembled WGS sequence"/>
</dbReference>
<organism evidence="1 2">
    <name type="scientific">Alicyclobacillus cycloheptanicus</name>
    <dbReference type="NCBI Taxonomy" id="1457"/>
    <lineage>
        <taxon>Bacteria</taxon>
        <taxon>Bacillati</taxon>
        <taxon>Bacillota</taxon>
        <taxon>Bacilli</taxon>
        <taxon>Bacillales</taxon>
        <taxon>Alicyclobacillaceae</taxon>
        <taxon>Alicyclobacillus</taxon>
    </lineage>
</organism>
<evidence type="ECO:0000313" key="1">
    <source>
        <dbReference type="EMBL" id="MDQ0190592.1"/>
    </source>
</evidence>
<sequence length="48" mass="5056">MRRFFLIVFVIALIIVGIETFKPQAPFPSVDGAGAYVTGQVLASGSGN</sequence>
<accession>A0ABT9XK50</accession>
<keyword evidence="2" id="KW-1185">Reference proteome</keyword>
<name>A0ABT9XK50_9BACL</name>
<evidence type="ECO:0000313" key="2">
    <source>
        <dbReference type="Proteomes" id="UP001232973"/>
    </source>
</evidence>
<dbReference type="EMBL" id="JAUSTP010000021">
    <property type="protein sequence ID" value="MDQ0190592.1"/>
    <property type="molecule type" value="Genomic_DNA"/>
</dbReference>
<gene>
    <name evidence="1" type="ORF">J2S03_002459</name>
</gene>
<proteinExistence type="predicted"/>